<protein>
    <submittedName>
        <fullName evidence="2">Uncharacterized protein</fullName>
    </submittedName>
</protein>
<evidence type="ECO:0000313" key="2">
    <source>
        <dbReference type="EMBL" id="NPD91522.1"/>
    </source>
</evidence>
<keyword evidence="3" id="KW-1185">Reference proteome</keyword>
<keyword evidence="1" id="KW-0812">Transmembrane</keyword>
<dbReference type="Proteomes" id="UP000714420">
    <property type="component" value="Unassembled WGS sequence"/>
</dbReference>
<gene>
    <name evidence="2" type="ORF">HPS56_03985</name>
</gene>
<reference evidence="2 3" key="1">
    <citation type="submission" date="2020-05" db="EMBL/GenBank/DDBJ databases">
        <title>Distinct polysaccharide utilization as determinants for interspecies competition between intestinal Prevotella spp.</title>
        <authorList>
            <person name="Galvez E.J.C."/>
            <person name="Iljazovic A."/>
            <person name="Strowig T."/>
        </authorList>
    </citation>
    <scope>NUCLEOTIDE SEQUENCE [LARGE SCALE GENOMIC DNA]</scope>
    <source>
        <strain evidence="2 3">PMUR</strain>
    </source>
</reference>
<feature type="transmembrane region" description="Helical" evidence="1">
    <location>
        <begin position="7"/>
        <end position="26"/>
    </location>
</feature>
<accession>A0ABX2ANC3</accession>
<evidence type="ECO:0000256" key="1">
    <source>
        <dbReference type="SAM" id="Phobius"/>
    </source>
</evidence>
<dbReference type="EMBL" id="JABKKF010000002">
    <property type="protein sequence ID" value="NPD91522.1"/>
    <property type="molecule type" value="Genomic_DNA"/>
</dbReference>
<keyword evidence="1" id="KW-0472">Membrane</keyword>
<feature type="transmembrane region" description="Helical" evidence="1">
    <location>
        <begin position="86"/>
        <end position="106"/>
    </location>
</feature>
<sequence length="130" mass="15054">MKHPYIVLRIVWALVLTFCAIVVAIYESGLCADGIFVADKAYEFYWSLLLDAVTLAFIPMALRLYKFDYVVRSIRNGGRLTEFYWGLLRQAMLGIPMIASMFLYYLYMSPSFGYLGAILFLSHFFIFPNK</sequence>
<keyword evidence="1" id="KW-1133">Transmembrane helix</keyword>
<evidence type="ECO:0000313" key="3">
    <source>
        <dbReference type="Proteomes" id="UP000714420"/>
    </source>
</evidence>
<feature type="transmembrane region" description="Helical" evidence="1">
    <location>
        <begin position="46"/>
        <end position="65"/>
    </location>
</feature>
<proteinExistence type="predicted"/>
<comment type="caution">
    <text evidence="2">The sequence shown here is derived from an EMBL/GenBank/DDBJ whole genome shotgun (WGS) entry which is preliminary data.</text>
</comment>
<feature type="transmembrane region" description="Helical" evidence="1">
    <location>
        <begin position="112"/>
        <end position="128"/>
    </location>
</feature>
<name>A0ABX2ANC3_9BACT</name>
<dbReference type="RefSeq" id="WP_172274182.1">
    <property type="nucleotide sequence ID" value="NZ_CASGMU010000002.1"/>
</dbReference>
<organism evidence="2 3">
    <name type="scientific">Xylanibacter muris</name>
    <dbReference type="NCBI Taxonomy" id="2736290"/>
    <lineage>
        <taxon>Bacteria</taxon>
        <taxon>Pseudomonadati</taxon>
        <taxon>Bacteroidota</taxon>
        <taxon>Bacteroidia</taxon>
        <taxon>Bacteroidales</taxon>
        <taxon>Prevotellaceae</taxon>
        <taxon>Xylanibacter</taxon>
    </lineage>
</organism>